<sequence length="52" mass="5771">MENGALRKSSHDSIDQMDNGALRKSSHDTIDQMDNGGGSPLMTVSIRWIMEH</sequence>
<feature type="region of interest" description="Disordered" evidence="1">
    <location>
        <begin position="1"/>
        <end position="38"/>
    </location>
</feature>
<gene>
    <name evidence="2" type="ORF">DPMN_046416</name>
</gene>
<comment type="caution">
    <text evidence="2">The sequence shown here is derived from an EMBL/GenBank/DDBJ whole genome shotgun (WGS) entry which is preliminary data.</text>
</comment>
<organism evidence="2 3">
    <name type="scientific">Dreissena polymorpha</name>
    <name type="common">Zebra mussel</name>
    <name type="synonym">Mytilus polymorpha</name>
    <dbReference type="NCBI Taxonomy" id="45954"/>
    <lineage>
        <taxon>Eukaryota</taxon>
        <taxon>Metazoa</taxon>
        <taxon>Spiralia</taxon>
        <taxon>Lophotrochozoa</taxon>
        <taxon>Mollusca</taxon>
        <taxon>Bivalvia</taxon>
        <taxon>Autobranchia</taxon>
        <taxon>Heteroconchia</taxon>
        <taxon>Euheterodonta</taxon>
        <taxon>Imparidentia</taxon>
        <taxon>Neoheterodontei</taxon>
        <taxon>Myida</taxon>
        <taxon>Dreissenoidea</taxon>
        <taxon>Dreissenidae</taxon>
        <taxon>Dreissena</taxon>
    </lineage>
</organism>
<name>A0A9D4D804_DREPO</name>
<keyword evidence="3" id="KW-1185">Reference proteome</keyword>
<reference evidence="2" key="2">
    <citation type="submission" date="2020-11" db="EMBL/GenBank/DDBJ databases">
        <authorList>
            <person name="McCartney M.A."/>
            <person name="Auch B."/>
            <person name="Kono T."/>
            <person name="Mallez S."/>
            <person name="Becker A."/>
            <person name="Gohl D.M."/>
            <person name="Silverstein K.A.T."/>
            <person name="Koren S."/>
            <person name="Bechman K.B."/>
            <person name="Herman A."/>
            <person name="Abrahante J.E."/>
            <person name="Garbe J."/>
        </authorList>
    </citation>
    <scope>NUCLEOTIDE SEQUENCE</scope>
    <source>
        <strain evidence="2">Duluth1</strain>
        <tissue evidence="2">Whole animal</tissue>
    </source>
</reference>
<protein>
    <submittedName>
        <fullName evidence="2">Uncharacterized protein</fullName>
    </submittedName>
</protein>
<accession>A0A9D4D804</accession>
<dbReference type="EMBL" id="JAIWYP010000011">
    <property type="protein sequence ID" value="KAH3739729.1"/>
    <property type="molecule type" value="Genomic_DNA"/>
</dbReference>
<dbReference type="Proteomes" id="UP000828390">
    <property type="component" value="Unassembled WGS sequence"/>
</dbReference>
<evidence type="ECO:0000313" key="2">
    <source>
        <dbReference type="EMBL" id="KAH3739729.1"/>
    </source>
</evidence>
<dbReference type="AlphaFoldDB" id="A0A9D4D804"/>
<evidence type="ECO:0000256" key="1">
    <source>
        <dbReference type="SAM" id="MobiDB-lite"/>
    </source>
</evidence>
<reference evidence="2" key="1">
    <citation type="journal article" date="2019" name="bioRxiv">
        <title>The Genome of the Zebra Mussel, Dreissena polymorpha: A Resource for Invasive Species Research.</title>
        <authorList>
            <person name="McCartney M.A."/>
            <person name="Auch B."/>
            <person name="Kono T."/>
            <person name="Mallez S."/>
            <person name="Zhang Y."/>
            <person name="Obille A."/>
            <person name="Becker A."/>
            <person name="Abrahante J.E."/>
            <person name="Garbe J."/>
            <person name="Badalamenti J.P."/>
            <person name="Herman A."/>
            <person name="Mangelson H."/>
            <person name="Liachko I."/>
            <person name="Sullivan S."/>
            <person name="Sone E.D."/>
            <person name="Koren S."/>
            <person name="Silverstein K.A.T."/>
            <person name="Beckman K.B."/>
            <person name="Gohl D.M."/>
        </authorList>
    </citation>
    <scope>NUCLEOTIDE SEQUENCE</scope>
    <source>
        <strain evidence="2">Duluth1</strain>
        <tissue evidence="2">Whole animal</tissue>
    </source>
</reference>
<proteinExistence type="predicted"/>
<evidence type="ECO:0000313" key="3">
    <source>
        <dbReference type="Proteomes" id="UP000828390"/>
    </source>
</evidence>